<accession>A0A941EBL1</accession>
<proteinExistence type="predicted"/>
<dbReference type="EMBL" id="JAGSOH010000057">
    <property type="protein sequence ID" value="MBR7828486.1"/>
    <property type="molecule type" value="Genomic_DNA"/>
</dbReference>
<comment type="caution">
    <text evidence="1">The sequence shown here is derived from an EMBL/GenBank/DDBJ whole genome shotgun (WGS) entry which is preliminary data.</text>
</comment>
<organism evidence="1 2">
    <name type="scientific">Actinospica acidithermotolerans</name>
    <dbReference type="NCBI Taxonomy" id="2828514"/>
    <lineage>
        <taxon>Bacteria</taxon>
        <taxon>Bacillati</taxon>
        <taxon>Actinomycetota</taxon>
        <taxon>Actinomycetes</taxon>
        <taxon>Catenulisporales</taxon>
        <taxon>Actinospicaceae</taxon>
        <taxon>Actinospica</taxon>
    </lineage>
</organism>
<reference evidence="1" key="1">
    <citation type="submission" date="2021-04" db="EMBL/GenBank/DDBJ databases">
        <title>Genome based classification of Actinospica acidithermotolerans sp. nov., an actinobacterium isolated from an Indonesian hot spring.</title>
        <authorList>
            <person name="Kusuma A.B."/>
            <person name="Putra K.E."/>
            <person name="Nafisah S."/>
            <person name="Loh J."/>
            <person name="Nouioui I."/>
            <person name="Goodfellow M."/>
        </authorList>
    </citation>
    <scope>NUCLEOTIDE SEQUENCE</scope>
    <source>
        <strain evidence="1">MGRD01-02</strain>
    </source>
</reference>
<sequence length="204" mass="21689">MYDLAAAPVPTTPAIVPASLRVTLAYGQDLVSAEFSGLRPLPSAPTVYSAFHWTAAPDQVPTLAVAPVFLGVGEGGCLFVDLALAPSVITVTGRQRVREELGAELANRLGAAIRDGARRFAVVVAGRPFHPDLLVVDPILVERLDDFDPARLADHVDVCFVVCALTAPADAQAIHRLSTPRPGRRIVPILVDEVVAADWSLFAR</sequence>
<dbReference type="RefSeq" id="WP_212519618.1">
    <property type="nucleotide sequence ID" value="NZ_JAGSOH010000057.1"/>
</dbReference>
<dbReference type="AlphaFoldDB" id="A0A941EBL1"/>
<keyword evidence="2" id="KW-1185">Reference proteome</keyword>
<evidence type="ECO:0000313" key="1">
    <source>
        <dbReference type="EMBL" id="MBR7828486.1"/>
    </source>
</evidence>
<protein>
    <submittedName>
        <fullName evidence="1">Uncharacterized protein</fullName>
    </submittedName>
</protein>
<gene>
    <name evidence="1" type="ORF">KDK95_19400</name>
</gene>
<evidence type="ECO:0000313" key="2">
    <source>
        <dbReference type="Proteomes" id="UP000676325"/>
    </source>
</evidence>
<dbReference type="Proteomes" id="UP000676325">
    <property type="component" value="Unassembled WGS sequence"/>
</dbReference>
<name>A0A941EBL1_9ACTN</name>